<dbReference type="AlphaFoldDB" id="A0AAN7IM11"/>
<feature type="compositionally biased region" description="Polar residues" evidence="1">
    <location>
        <begin position="145"/>
        <end position="157"/>
    </location>
</feature>
<evidence type="ECO:0000313" key="2">
    <source>
        <dbReference type="EMBL" id="KAK4586628.1"/>
    </source>
</evidence>
<gene>
    <name evidence="2" type="ORF">RGQ29_023689</name>
</gene>
<dbReference type="PANTHER" id="PTHR33484">
    <property type="entry name" value="BNAC07G33360D PROTEIN"/>
    <property type="match status" value="1"/>
</dbReference>
<sequence>MAPQANLVKAGSEGFALLEEYYGRPRKAERQYFHQGSHQVFKKQPEINSKMAAEIYGGIVITEYKANRYACNLDTKRARESYLICRLVKQLSMASQAELVKIGLEGFAIIDKYYGRPRRSGTGRPYYPPPGYQYSSQFSQMKEPINNSNMPNSNTAGHANYRGIHSELR</sequence>
<proteinExistence type="predicted"/>
<dbReference type="PANTHER" id="PTHR33484:SF12">
    <property type="entry name" value="AP2_ERF DOMAIN-CONTAINING PROTEIN"/>
    <property type="match status" value="1"/>
</dbReference>
<dbReference type="Proteomes" id="UP001324115">
    <property type="component" value="Unassembled WGS sequence"/>
</dbReference>
<organism evidence="2 3">
    <name type="scientific">Quercus rubra</name>
    <name type="common">Northern red oak</name>
    <name type="synonym">Quercus borealis</name>
    <dbReference type="NCBI Taxonomy" id="3512"/>
    <lineage>
        <taxon>Eukaryota</taxon>
        <taxon>Viridiplantae</taxon>
        <taxon>Streptophyta</taxon>
        <taxon>Embryophyta</taxon>
        <taxon>Tracheophyta</taxon>
        <taxon>Spermatophyta</taxon>
        <taxon>Magnoliopsida</taxon>
        <taxon>eudicotyledons</taxon>
        <taxon>Gunneridae</taxon>
        <taxon>Pentapetalae</taxon>
        <taxon>rosids</taxon>
        <taxon>fabids</taxon>
        <taxon>Fagales</taxon>
        <taxon>Fagaceae</taxon>
        <taxon>Quercus</taxon>
    </lineage>
</organism>
<accession>A0AAN7IM11</accession>
<protein>
    <submittedName>
        <fullName evidence="2">Uncharacterized protein</fullName>
    </submittedName>
</protein>
<comment type="caution">
    <text evidence="2">The sequence shown here is derived from an EMBL/GenBank/DDBJ whole genome shotgun (WGS) entry which is preliminary data.</text>
</comment>
<name>A0AAN7IM11_QUERU</name>
<evidence type="ECO:0000256" key="1">
    <source>
        <dbReference type="SAM" id="MobiDB-lite"/>
    </source>
</evidence>
<keyword evidence="3" id="KW-1185">Reference proteome</keyword>
<reference evidence="2 3" key="1">
    <citation type="journal article" date="2023" name="G3 (Bethesda)">
        <title>A haplotype-resolved chromosome-scale genome for Quercus rubra L. provides insights into the genetics of adaptive traits for red oak species.</title>
        <authorList>
            <person name="Kapoor B."/>
            <person name="Jenkins J."/>
            <person name="Schmutz J."/>
            <person name="Zhebentyayeva T."/>
            <person name="Kuelheim C."/>
            <person name="Coggeshall M."/>
            <person name="Heim C."/>
            <person name="Lasky J.R."/>
            <person name="Leites L."/>
            <person name="Islam-Faridi N."/>
            <person name="Romero-Severson J."/>
            <person name="DeLeo V.L."/>
            <person name="Lucas S.M."/>
            <person name="Lazic D."/>
            <person name="Gailing O."/>
            <person name="Carlson J."/>
            <person name="Staton M."/>
        </authorList>
    </citation>
    <scope>NUCLEOTIDE SEQUENCE [LARGE SCALE GENOMIC DNA]</scope>
    <source>
        <strain evidence="2">Pseudo-F2</strain>
    </source>
</reference>
<evidence type="ECO:0000313" key="3">
    <source>
        <dbReference type="Proteomes" id="UP001324115"/>
    </source>
</evidence>
<dbReference type="EMBL" id="JAXUIC010000006">
    <property type="protein sequence ID" value="KAK4586628.1"/>
    <property type="molecule type" value="Genomic_DNA"/>
</dbReference>
<feature type="region of interest" description="Disordered" evidence="1">
    <location>
        <begin position="142"/>
        <end position="169"/>
    </location>
</feature>